<organism evidence="2 3">
    <name type="scientific">Ensete ventricosum</name>
    <name type="common">Abyssinian banana</name>
    <name type="synonym">Musa ensete</name>
    <dbReference type="NCBI Taxonomy" id="4639"/>
    <lineage>
        <taxon>Eukaryota</taxon>
        <taxon>Viridiplantae</taxon>
        <taxon>Streptophyta</taxon>
        <taxon>Embryophyta</taxon>
        <taxon>Tracheophyta</taxon>
        <taxon>Spermatophyta</taxon>
        <taxon>Magnoliopsida</taxon>
        <taxon>Liliopsida</taxon>
        <taxon>Zingiberales</taxon>
        <taxon>Musaceae</taxon>
        <taxon>Ensete</taxon>
    </lineage>
</organism>
<gene>
    <name evidence="2" type="ORF">B296_00027049</name>
</gene>
<dbReference type="EMBL" id="AMZH03022485">
    <property type="protein sequence ID" value="RRT37278.1"/>
    <property type="molecule type" value="Genomic_DNA"/>
</dbReference>
<accession>A0A426XCT8</accession>
<evidence type="ECO:0000313" key="2">
    <source>
        <dbReference type="EMBL" id="RRT37278.1"/>
    </source>
</evidence>
<sequence>MQRWLATAKAPCIRGGQLRPAYRGGSRPRAWSLTARNPQGRPAVGWRLQGATANGQPAEVTARGQGCLKQGQRRRS</sequence>
<evidence type="ECO:0000256" key="1">
    <source>
        <dbReference type="SAM" id="MobiDB-lite"/>
    </source>
</evidence>
<protein>
    <submittedName>
        <fullName evidence="2">Uncharacterized protein</fullName>
    </submittedName>
</protein>
<dbReference type="AlphaFoldDB" id="A0A426XCT8"/>
<proteinExistence type="predicted"/>
<feature type="region of interest" description="Disordered" evidence="1">
    <location>
        <begin position="19"/>
        <end position="76"/>
    </location>
</feature>
<name>A0A426XCT8_ENSVE</name>
<comment type="caution">
    <text evidence="2">The sequence shown here is derived from an EMBL/GenBank/DDBJ whole genome shotgun (WGS) entry which is preliminary data.</text>
</comment>
<evidence type="ECO:0000313" key="3">
    <source>
        <dbReference type="Proteomes" id="UP000287651"/>
    </source>
</evidence>
<dbReference type="Proteomes" id="UP000287651">
    <property type="component" value="Unassembled WGS sequence"/>
</dbReference>
<reference evidence="2 3" key="1">
    <citation type="journal article" date="2014" name="Agronomy (Basel)">
        <title>A Draft Genome Sequence for Ensete ventricosum, the Drought-Tolerant Tree Against Hunger.</title>
        <authorList>
            <person name="Harrison J."/>
            <person name="Moore K.A."/>
            <person name="Paszkiewicz K."/>
            <person name="Jones T."/>
            <person name="Grant M."/>
            <person name="Ambacheew D."/>
            <person name="Muzemil S."/>
            <person name="Studholme D.J."/>
        </authorList>
    </citation>
    <scope>NUCLEOTIDE SEQUENCE [LARGE SCALE GENOMIC DNA]</scope>
</reference>